<dbReference type="Pfam" id="PF08240">
    <property type="entry name" value="ADH_N"/>
    <property type="match status" value="1"/>
</dbReference>
<name>A0A916S172_9HYPH</name>
<dbReference type="PANTHER" id="PTHR43677:SF4">
    <property type="entry name" value="QUINONE OXIDOREDUCTASE-LIKE PROTEIN 2"/>
    <property type="match status" value="1"/>
</dbReference>
<keyword evidence="3" id="KW-1185">Reference proteome</keyword>
<dbReference type="CDD" id="cd08241">
    <property type="entry name" value="QOR1"/>
    <property type="match status" value="1"/>
</dbReference>
<protein>
    <submittedName>
        <fullName evidence="2">NADPH:quinone oxidoreductase</fullName>
    </submittedName>
</protein>
<dbReference type="Proteomes" id="UP000636264">
    <property type="component" value="Unassembled WGS sequence"/>
</dbReference>
<proteinExistence type="predicted"/>
<dbReference type="InterPro" id="IPR036291">
    <property type="entry name" value="NAD(P)-bd_dom_sf"/>
</dbReference>
<evidence type="ECO:0000313" key="2">
    <source>
        <dbReference type="EMBL" id="GGA79016.1"/>
    </source>
</evidence>
<dbReference type="SMART" id="SM00829">
    <property type="entry name" value="PKS_ER"/>
    <property type="match status" value="1"/>
</dbReference>
<dbReference type="EMBL" id="BMIF01000015">
    <property type="protein sequence ID" value="GGA79016.1"/>
    <property type="molecule type" value="Genomic_DNA"/>
</dbReference>
<dbReference type="InterPro" id="IPR020843">
    <property type="entry name" value="ER"/>
</dbReference>
<dbReference type="InterPro" id="IPR013149">
    <property type="entry name" value="ADH-like_C"/>
</dbReference>
<dbReference type="Pfam" id="PF00107">
    <property type="entry name" value="ADH_zinc_N"/>
    <property type="match status" value="1"/>
</dbReference>
<sequence length="329" mass="34825">MKAVVCNELGEPSVLRVEERPSKAPRDGEVRVKLKAAALNFPDILMIAGGYQVKPDLPFIPGIEAAGEIVEVGAGTGKWTVGTPVIVTGAGDPLGLFAEEVTVPVSTLTAIPKGMTYEEASGYLATYATSYHGLVDRGRLKAGETLVVHGATGGVGTAAVQIGKHLGATVIATGGDDGKLAKVKAMGADYVINYKTQDVRETVKVLTNGKGANVFYDPVGGEVFEASMRCIALEGRILIIGATSGTYAPVKTNHILIKEVEIIGVLHGHWRDRHPEMFEQNMRILGEWAEAGHIKPYVGRTYPLEKAADALAALGNREIVGKCVLTIDN</sequence>
<dbReference type="RefSeq" id="WP_188722548.1">
    <property type="nucleotide sequence ID" value="NZ_BMIF01000015.1"/>
</dbReference>
<dbReference type="AlphaFoldDB" id="A0A916S172"/>
<organism evidence="2 3">
    <name type="scientific">Nitratireductor aestuarii</name>
    <dbReference type="NCBI Taxonomy" id="1735103"/>
    <lineage>
        <taxon>Bacteria</taxon>
        <taxon>Pseudomonadati</taxon>
        <taxon>Pseudomonadota</taxon>
        <taxon>Alphaproteobacteria</taxon>
        <taxon>Hyphomicrobiales</taxon>
        <taxon>Phyllobacteriaceae</taxon>
        <taxon>Nitratireductor</taxon>
    </lineage>
</organism>
<dbReference type="SUPFAM" id="SSF51735">
    <property type="entry name" value="NAD(P)-binding Rossmann-fold domains"/>
    <property type="match status" value="1"/>
</dbReference>
<reference evidence="2" key="1">
    <citation type="journal article" date="2014" name="Int. J. Syst. Evol. Microbiol.">
        <title>Complete genome sequence of Corynebacterium casei LMG S-19264T (=DSM 44701T), isolated from a smear-ripened cheese.</title>
        <authorList>
            <consortium name="US DOE Joint Genome Institute (JGI-PGF)"/>
            <person name="Walter F."/>
            <person name="Albersmeier A."/>
            <person name="Kalinowski J."/>
            <person name="Ruckert C."/>
        </authorList>
    </citation>
    <scope>NUCLEOTIDE SEQUENCE</scope>
    <source>
        <strain evidence="2">CGMCC 1.15320</strain>
    </source>
</reference>
<reference evidence="2" key="2">
    <citation type="submission" date="2020-09" db="EMBL/GenBank/DDBJ databases">
        <authorList>
            <person name="Sun Q."/>
            <person name="Zhou Y."/>
        </authorList>
    </citation>
    <scope>NUCLEOTIDE SEQUENCE</scope>
    <source>
        <strain evidence="2">CGMCC 1.15320</strain>
    </source>
</reference>
<comment type="caution">
    <text evidence="2">The sequence shown here is derived from an EMBL/GenBank/DDBJ whole genome shotgun (WGS) entry which is preliminary data.</text>
</comment>
<dbReference type="SUPFAM" id="SSF50129">
    <property type="entry name" value="GroES-like"/>
    <property type="match status" value="1"/>
</dbReference>
<dbReference type="GO" id="GO:0016491">
    <property type="term" value="F:oxidoreductase activity"/>
    <property type="evidence" value="ECO:0007669"/>
    <property type="project" value="InterPro"/>
</dbReference>
<dbReference type="Gene3D" id="3.40.50.720">
    <property type="entry name" value="NAD(P)-binding Rossmann-like Domain"/>
    <property type="match status" value="1"/>
</dbReference>
<dbReference type="InterPro" id="IPR013154">
    <property type="entry name" value="ADH-like_N"/>
</dbReference>
<evidence type="ECO:0000259" key="1">
    <source>
        <dbReference type="SMART" id="SM00829"/>
    </source>
</evidence>
<dbReference type="Gene3D" id="3.90.180.10">
    <property type="entry name" value="Medium-chain alcohol dehydrogenases, catalytic domain"/>
    <property type="match status" value="1"/>
</dbReference>
<evidence type="ECO:0000313" key="3">
    <source>
        <dbReference type="Proteomes" id="UP000636264"/>
    </source>
</evidence>
<gene>
    <name evidence="2" type="ORF">GCM10011385_36470</name>
</gene>
<feature type="domain" description="Enoyl reductase (ER)" evidence="1">
    <location>
        <begin position="10"/>
        <end position="325"/>
    </location>
</feature>
<dbReference type="InterPro" id="IPR011032">
    <property type="entry name" value="GroES-like_sf"/>
</dbReference>
<dbReference type="PANTHER" id="PTHR43677">
    <property type="entry name" value="SHORT-CHAIN DEHYDROGENASE/REDUCTASE"/>
    <property type="match status" value="1"/>
</dbReference>
<dbReference type="InterPro" id="IPR051397">
    <property type="entry name" value="Zn-ADH-like_protein"/>
</dbReference>
<accession>A0A916S172</accession>